<dbReference type="InterPro" id="IPR013780">
    <property type="entry name" value="Glyco_hydro_b"/>
</dbReference>
<dbReference type="Gene3D" id="2.60.40.1180">
    <property type="entry name" value="Golgi alpha-mannosidase II"/>
    <property type="match status" value="1"/>
</dbReference>
<proteinExistence type="inferred from homology"/>
<dbReference type="GO" id="GO:0004556">
    <property type="term" value="F:alpha-amylase activity"/>
    <property type="evidence" value="ECO:0007669"/>
    <property type="project" value="TreeGrafter"/>
</dbReference>
<dbReference type="RefSeq" id="WP_095269443.1">
    <property type="nucleotide sequence ID" value="NZ_NPBH01000025.1"/>
</dbReference>
<dbReference type="PANTHER" id="PTHR10357">
    <property type="entry name" value="ALPHA-AMYLASE FAMILY MEMBER"/>
    <property type="match status" value="1"/>
</dbReference>
<sequence>MERKYWKESVIYELYTRSFKDSNGDGIGDFGGILEKIDYLEYLGVDTVWLPPIYVSADVDRGYDVKNFRSIQPEYGTMEQFENILTECHRRGIKLVLDIVPNHTSIEHEWFQQARSSKDNPYHNYYIWEKENPDGTLPSNWRSHLGRPAWTWNEQTEEYYLHLYSDKQPDLNWDNPQVRQEIYDIMRFWLEKGIDGFRIDAVNVISKDRRFPDSDQETLQAKGEEFYKNGPHIHNYLHEMNKELKRDFEFFTAGETSAVHDHDVLRYTKQEREELDMVLSAEASELADQDEDKYKSKKWTVHDFREVLRKWQKDVGDDGGWFGLYLSHHDAPRMVSTFADDGEYRIPSAKLLATMLHTLRGTPFIFQGEELGMTNFPHFDSIDSIDDQEALSYYDLKVNEQGASITTIMDRIREKTRDHARTPMQWDTSEQAGFTTGAPWLPVNPNYKEINVQSGVDNPDSVLQFYRKLIRLRKESSIMVYGDFEIILNNHEQIFGYIRRLENEEWIILLNMTDTEAQYDIPKECVDDWDKKNYVISNYPHVDNQNTLRPYEAIVYKYVKE</sequence>
<evidence type="ECO:0000313" key="6">
    <source>
        <dbReference type="EMBL" id="PAE08232.1"/>
    </source>
</evidence>
<dbReference type="GO" id="GO:0005737">
    <property type="term" value="C:cytoplasm"/>
    <property type="evidence" value="ECO:0007669"/>
    <property type="project" value="UniProtKB-SubCell"/>
</dbReference>
<comment type="similarity">
    <text evidence="2">Belongs to the glycosyl hydrolase 13 family.</text>
</comment>
<evidence type="ECO:0000313" key="7">
    <source>
        <dbReference type="Proteomes" id="UP000216475"/>
    </source>
</evidence>
<evidence type="ECO:0000256" key="1">
    <source>
        <dbReference type="ARBA" id="ARBA00004496"/>
    </source>
</evidence>
<keyword evidence="3 6" id="KW-0378">Hydrolase</keyword>
<dbReference type="Proteomes" id="UP000216475">
    <property type="component" value="Unassembled WGS sequence"/>
</dbReference>
<dbReference type="NCBIfam" id="NF008183">
    <property type="entry name" value="PRK10933.1"/>
    <property type="match status" value="1"/>
</dbReference>
<dbReference type="FunFam" id="3.20.20.80:FF:000064">
    <property type="entry name" value="Oligo-1,6-glucosidase"/>
    <property type="match status" value="1"/>
</dbReference>
<dbReference type="EMBL" id="NPBH01000025">
    <property type="protein sequence ID" value="PAE08232.1"/>
    <property type="molecule type" value="Genomic_DNA"/>
</dbReference>
<reference evidence="6 7" key="1">
    <citation type="submission" date="2017-07" db="EMBL/GenBank/DDBJ databases">
        <title>Isolation and whole genome analysis of endospore-forming bacteria from heroin.</title>
        <authorList>
            <person name="Kalinowski J."/>
            <person name="Ahrens B."/>
            <person name="Al-Dilaimi A."/>
            <person name="Winkler A."/>
            <person name="Wibberg D."/>
            <person name="Schleenbecker U."/>
            <person name="Ruckert C."/>
            <person name="Wolfel R."/>
            <person name="Grass G."/>
        </authorList>
    </citation>
    <scope>NUCLEOTIDE SEQUENCE [LARGE SCALE GENOMIC DNA]</scope>
    <source>
        <strain evidence="6 7">7509</strain>
    </source>
</reference>
<dbReference type="Gene3D" id="3.90.400.10">
    <property type="entry name" value="Oligo-1,6-glucosidase, Domain 2"/>
    <property type="match status" value="1"/>
</dbReference>
<dbReference type="SUPFAM" id="SSF51011">
    <property type="entry name" value="Glycosyl hydrolase domain"/>
    <property type="match status" value="1"/>
</dbReference>
<keyword evidence="4" id="KW-0326">Glycosidase</keyword>
<dbReference type="SMART" id="SM00642">
    <property type="entry name" value="Aamy"/>
    <property type="match status" value="1"/>
</dbReference>
<evidence type="ECO:0000256" key="2">
    <source>
        <dbReference type="ARBA" id="ARBA00008061"/>
    </source>
</evidence>
<dbReference type="PANTHER" id="PTHR10357:SF179">
    <property type="entry name" value="NEUTRAL AND BASIC AMINO ACID TRANSPORT PROTEIN RBAT"/>
    <property type="match status" value="1"/>
</dbReference>
<gene>
    <name evidence="6" type="ORF">CHI12_07010</name>
</gene>
<dbReference type="Gene3D" id="3.20.20.80">
    <property type="entry name" value="Glycosidases"/>
    <property type="match status" value="1"/>
</dbReference>
<protein>
    <submittedName>
        <fullName evidence="6">Glucohydrolase</fullName>
    </submittedName>
</protein>
<dbReference type="FunFam" id="2.60.40.1180:FF:000007">
    <property type="entry name" value="Sucrose isomerase"/>
    <property type="match status" value="1"/>
</dbReference>
<accession>A0A268HEC5</accession>
<dbReference type="Pfam" id="PF00128">
    <property type="entry name" value="Alpha-amylase"/>
    <property type="match status" value="1"/>
</dbReference>
<dbReference type="SUPFAM" id="SSF51445">
    <property type="entry name" value="(Trans)glycosidases"/>
    <property type="match status" value="1"/>
</dbReference>
<dbReference type="GO" id="GO:0009313">
    <property type="term" value="P:oligosaccharide catabolic process"/>
    <property type="evidence" value="ECO:0007669"/>
    <property type="project" value="TreeGrafter"/>
</dbReference>
<dbReference type="InterPro" id="IPR006047">
    <property type="entry name" value="GH13_cat_dom"/>
</dbReference>
<name>A0A268HEC5_9BACI</name>
<evidence type="ECO:0000256" key="4">
    <source>
        <dbReference type="ARBA" id="ARBA00023295"/>
    </source>
</evidence>
<comment type="caution">
    <text evidence="6">The sequence shown here is derived from an EMBL/GenBank/DDBJ whole genome shotgun (WGS) entry which is preliminary data.</text>
</comment>
<organism evidence="6 7">
    <name type="scientific">Terribacillus saccharophilus</name>
    <dbReference type="NCBI Taxonomy" id="361277"/>
    <lineage>
        <taxon>Bacteria</taxon>
        <taxon>Bacillati</taxon>
        <taxon>Bacillota</taxon>
        <taxon>Bacilli</taxon>
        <taxon>Bacillales</taxon>
        <taxon>Bacillaceae</taxon>
        <taxon>Terribacillus</taxon>
    </lineage>
</organism>
<evidence type="ECO:0000256" key="3">
    <source>
        <dbReference type="ARBA" id="ARBA00022801"/>
    </source>
</evidence>
<dbReference type="AlphaFoldDB" id="A0A268HEC5"/>
<comment type="subcellular location">
    <subcellularLocation>
        <location evidence="1">Cytoplasm</location>
    </subcellularLocation>
</comment>
<feature type="domain" description="Glycosyl hydrolase family 13 catalytic" evidence="5">
    <location>
        <begin position="13"/>
        <end position="421"/>
    </location>
</feature>
<dbReference type="InterPro" id="IPR045857">
    <property type="entry name" value="O16G_dom_2"/>
</dbReference>
<dbReference type="FunFam" id="3.90.400.10:FF:000002">
    <property type="entry name" value="Sucrose isomerase"/>
    <property type="match status" value="1"/>
</dbReference>
<dbReference type="CDD" id="cd11333">
    <property type="entry name" value="AmyAc_SI_OligoGlu_DGase"/>
    <property type="match status" value="1"/>
</dbReference>
<evidence type="ECO:0000259" key="5">
    <source>
        <dbReference type="SMART" id="SM00642"/>
    </source>
</evidence>
<dbReference type="InterPro" id="IPR017853">
    <property type="entry name" value="GH"/>
</dbReference>